<keyword evidence="6" id="KW-1185">Reference proteome</keyword>
<feature type="domain" description="Transketolase-like pyrimidine-binding" evidence="4">
    <location>
        <begin position="10"/>
        <end position="174"/>
    </location>
</feature>
<dbReference type="InterPro" id="IPR005475">
    <property type="entry name" value="Transketolase-like_Pyr-bd"/>
</dbReference>
<comment type="cofactor">
    <cofactor evidence="1">
        <name>thiamine diphosphate</name>
        <dbReference type="ChEBI" id="CHEBI:58937"/>
    </cofactor>
</comment>
<dbReference type="KEGG" id="sbae:DSM104329_00024"/>
<accession>A0A9E7BYR7</accession>
<evidence type="ECO:0000256" key="2">
    <source>
        <dbReference type="ARBA" id="ARBA00023002"/>
    </source>
</evidence>
<dbReference type="RefSeq" id="WP_259313356.1">
    <property type="nucleotide sequence ID" value="NZ_CP087164.1"/>
</dbReference>
<dbReference type="EC" id="1.1.1.-" evidence="5"/>
<gene>
    <name evidence="5" type="primary">acoB_1</name>
    <name evidence="5" type="ORF">DSM104329_00024</name>
</gene>
<dbReference type="Gene3D" id="3.40.50.970">
    <property type="match status" value="1"/>
</dbReference>
<dbReference type="InterPro" id="IPR033248">
    <property type="entry name" value="Transketolase_C"/>
</dbReference>
<name>A0A9E7BYR7_9ACTN</name>
<sequence length="320" mass="33527">MVSEPTAKTMSYAAALETVVAEEMRQDPSVCMLGTMVPPALAAEFGPRARVTPISEPAVTGLAVGLAQTGKRPVVYWRNITFAFNAFDQVINHAAKLRSMSGDQVRVPAVFRAPCGGGHGLAAQHSQSPYSIYAHIAGLKVVVPSSPADAAGLLRAAIRHDDPVVCFEPVRLADAAGPVPQGHLVPLGEAEVKREGSDVTLVAVGSMVPLALEAAEELSGDVSIEVVDPRTVSPLDVTTIRASVRRTGRIVVADEAPAMCSVAAEVVALVTEDSETFSALRAAPARVCALHLPVPFSEPLEEEVLPGRDEVVGAIRALVR</sequence>
<keyword evidence="3" id="KW-0786">Thiamine pyrophosphate</keyword>
<evidence type="ECO:0000256" key="1">
    <source>
        <dbReference type="ARBA" id="ARBA00001964"/>
    </source>
</evidence>
<dbReference type="Gene3D" id="3.40.50.920">
    <property type="match status" value="1"/>
</dbReference>
<organism evidence="5 6">
    <name type="scientific">Capillimicrobium parvum</name>
    <dbReference type="NCBI Taxonomy" id="2884022"/>
    <lineage>
        <taxon>Bacteria</taxon>
        <taxon>Bacillati</taxon>
        <taxon>Actinomycetota</taxon>
        <taxon>Thermoleophilia</taxon>
        <taxon>Solirubrobacterales</taxon>
        <taxon>Capillimicrobiaceae</taxon>
        <taxon>Capillimicrobium</taxon>
    </lineage>
</organism>
<evidence type="ECO:0000256" key="3">
    <source>
        <dbReference type="ARBA" id="ARBA00023052"/>
    </source>
</evidence>
<evidence type="ECO:0000313" key="5">
    <source>
        <dbReference type="EMBL" id="UGS33659.1"/>
    </source>
</evidence>
<dbReference type="Pfam" id="PF02780">
    <property type="entry name" value="Transketolase_C"/>
    <property type="match status" value="1"/>
</dbReference>
<dbReference type="GO" id="GO:0000287">
    <property type="term" value="F:magnesium ion binding"/>
    <property type="evidence" value="ECO:0007669"/>
    <property type="project" value="UniProtKB-ARBA"/>
</dbReference>
<protein>
    <submittedName>
        <fullName evidence="5">Acetoin:2,6-dichlorophenolindophenol oxidoreductase subunit beta</fullName>
        <ecNumber evidence="5">1.1.1.-</ecNumber>
    </submittedName>
</protein>
<dbReference type="Pfam" id="PF02779">
    <property type="entry name" value="Transket_pyr"/>
    <property type="match status" value="1"/>
</dbReference>
<dbReference type="SUPFAM" id="SSF52518">
    <property type="entry name" value="Thiamin diphosphate-binding fold (THDP-binding)"/>
    <property type="match status" value="1"/>
</dbReference>
<proteinExistence type="predicted"/>
<keyword evidence="2 5" id="KW-0560">Oxidoreductase</keyword>
<dbReference type="EMBL" id="CP087164">
    <property type="protein sequence ID" value="UGS33659.1"/>
    <property type="molecule type" value="Genomic_DNA"/>
</dbReference>
<dbReference type="SUPFAM" id="SSF52922">
    <property type="entry name" value="TK C-terminal domain-like"/>
    <property type="match status" value="1"/>
</dbReference>
<dbReference type="PANTHER" id="PTHR43257">
    <property type="entry name" value="PYRUVATE DEHYDROGENASE E1 COMPONENT BETA SUBUNIT"/>
    <property type="match status" value="1"/>
</dbReference>
<dbReference type="PANTHER" id="PTHR43257:SF2">
    <property type="entry name" value="PYRUVATE DEHYDROGENASE E1 COMPONENT SUBUNIT BETA"/>
    <property type="match status" value="1"/>
</dbReference>
<dbReference type="Proteomes" id="UP001162834">
    <property type="component" value="Chromosome"/>
</dbReference>
<evidence type="ECO:0000313" key="6">
    <source>
        <dbReference type="Proteomes" id="UP001162834"/>
    </source>
</evidence>
<reference evidence="5" key="1">
    <citation type="journal article" date="2022" name="Int. J. Syst. Evol. Microbiol.">
        <title>Pseudomonas aegrilactucae sp. nov. and Pseudomonas morbosilactucae sp. nov., pathogens causing bacterial rot of lettuce in Japan.</title>
        <authorList>
            <person name="Sawada H."/>
            <person name="Fujikawa T."/>
            <person name="Satou M."/>
        </authorList>
    </citation>
    <scope>NUCLEOTIDE SEQUENCE</scope>
    <source>
        <strain evidence="5">0166_1</strain>
    </source>
</reference>
<dbReference type="InterPro" id="IPR029061">
    <property type="entry name" value="THDP-binding"/>
</dbReference>
<dbReference type="SMART" id="SM00861">
    <property type="entry name" value="Transket_pyr"/>
    <property type="match status" value="1"/>
</dbReference>
<dbReference type="AlphaFoldDB" id="A0A9E7BYR7"/>
<dbReference type="FunFam" id="3.40.50.920:FF:000001">
    <property type="entry name" value="Pyruvate dehydrogenase E1 beta subunit"/>
    <property type="match status" value="1"/>
</dbReference>
<evidence type="ECO:0000259" key="4">
    <source>
        <dbReference type="SMART" id="SM00861"/>
    </source>
</evidence>
<dbReference type="GO" id="GO:0016491">
    <property type="term" value="F:oxidoreductase activity"/>
    <property type="evidence" value="ECO:0007669"/>
    <property type="project" value="UniProtKB-KW"/>
</dbReference>
<dbReference type="InterPro" id="IPR009014">
    <property type="entry name" value="Transketo_C/PFOR_II"/>
</dbReference>